<evidence type="ECO:0000313" key="2">
    <source>
        <dbReference type="WBParaSite" id="scf7180000420583.g5494"/>
    </source>
</evidence>
<dbReference type="Proteomes" id="UP000887560">
    <property type="component" value="Unplaced"/>
</dbReference>
<evidence type="ECO:0000313" key="1">
    <source>
        <dbReference type="Proteomes" id="UP000887560"/>
    </source>
</evidence>
<proteinExistence type="predicted"/>
<reference evidence="2" key="1">
    <citation type="submission" date="2022-11" db="UniProtKB">
        <authorList>
            <consortium name="WormBaseParasite"/>
        </authorList>
    </citation>
    <scope>IDENTIFICATION</scope>
</reference>
<name>A0A915NP25_9BILA</name>
<protein>
    <submittedName>
        <fullName evidence="2">Uncharacterized protein</fullName>
    </submittedName>
</protein>
<accession>A0A915NP25</accession>
<dbReference type="AlphaFoldDB" id="A0A915NP25"/>
<keyword evidence="1" id="KW-1185">Reference proteome</keyword>
<dbReference type="WBParaSite" id="scf7180000420583.g5494">
    <property type="protein sequence ID" value="scf7180000420583.g5494"/>
    <property type="gene ID" value="scf7180000420583.g5494"/>
</dbReference>
<organism evidence="1 2">
    <name type="scientific">Meloidogyne floridensis</name>
    <dbReference type="NCBI Taxonomy" id="298350"/>
    <lineage>
        <taxon>Eukaryota</taxon>
        <taxon>Metazoa</taxon>
        <taxon>Ecdysozoa</taxon>
        <taxon>Nematoda</taxon>
        <taxon>Chromadorea</taxon>
        <taxon>Rhabditida</taxon>
        <taxon>Tylenchina</taxon>
        <taxon>Tylenchomorpha</taxon>
        <taxon>Tylenchoidea</taxon>
        <taxon>Meloidogynidae</taxon>
        <taxon>Meloidogyninae</taxon>
        <taxon>Meloidogyne</taxon>
    </lineage>
</organism>
<sequence>MRNPRVIMRTGLGQVQDPPDLKTFSLPELSFLIKILNIVELDEVYNVDHFEDIQDILVTKGGTILDAAGLSANNRNIFLFQRKIESAINYFRQVITGLEEQIKERYGNLDIQAKHNFIENRLDDYRGMVSQDVFYEFTDTHDADIQELYDQPDLDDDPDTM</sequence>